<name>A0ABY9BGM6_VITVI</name>
<dbReference type="InterPro" id="IPR055301">
    <property type="entry name" value="Lea14-like_2"/>
</dbReference>
<dbReference type="Pfam" id="PF03168">
    <property type="entry name" value="LEA_2"/>
    <property type="match status" value="1"/>
</dbReference>
<dbReference type="SUPFAM" id="SSF117070">
    <property type="entry name" value="LEA14-like"/>
    <property type="match status" value="1"/>
</dbReference>
<dbReference type="InterPro" id="IPR004864">
    <property type="entry name" value="LEA_2"/>
</dbReference>
<sequence>MAEKDQSKPLAPAGYNLRSDEEEAMSRELKKLPPRKYIKCCGCITALILIQAVILLVLAFTIFRVKDPVIKMNGMRIGPLELEDSTNLTLVADVSVKNPNVASFIFSNATTSITYNGTVIGQARTPPGKAKARRTLRMNVTVEIIPEKIMAVTRLLSSRAINISSYTRIAGRVKIIKIIKKNVVVKLNCTMMVNLTSREIQGQSCKRHLWI</sequence>
<reference evidence="2 3" key="1">
    <citation type="journal article" date="2023" name="Hortic Res">
        <title>The complete reference genome for grapevine (Vitis vinifera L.) genetics and breeding.</title>
        <authorList>
            <person name="Shi X."/>
            <person name="Cao S."/>
            <person name="Wang X."/>
            <person name="Huang S."/>
            <person name="Wang Y."/>
            <person name="Liu Z."/>
            <person name="Liu W."/>
            <person name="Leng X."/>
            <person name="Peng Y."/>
            <person name="Wang N."/>
            <person name="Wang Y."/>
            <person name="Ma Z."/>
            <person name="Xu X."/>
            <person name="Zhang F."/>
            <person name="Xue H."/>
            <person name="Zhong H."/>
            <person name="Wang Y."/>
            <person name="Zhang K."/>
            <person name="Velt A."/>
            <person name="Avia K."/>
            <person name="Holtgrawe D."/>
            <person name="Grimplet J."/>
            <person name="Matus J.T."/>
            <person name="Ware D."/>
            <person name="Wu X."/>
            <person name="Wang H."/>
            <person name="Liu C."/>
            <person name="Fang Y."/>
            <person name="Rustenholz C."/>
            <person name="Cheng Z."/>
            <person name="Xiao H."/>
            <person name="Zhou Y."/>
        </authorList>
    </citation>
    <scope>NUCLEOTIDE SEQUENCE [LARGE SCALE GENOMIC DNA]</scope>
    <source>
        <strain evidence="3">cv. Pinot noir / PN40024</strain>
        <tissue evidence="2">Leaf</tissue>
    </source>
</reference>
<evidence type="ECO:0000259" key="1">
    <source>
        <dbReference type="Pfam" id="PF03168"/>
    </source>
</evidence>
<proteinExistence type="predicted"/>
<dbReference type="PANTHER" id="PTHR31852">
    <property type="entry name" value="LATE EMBRYOGENESIS ABUNDANT (LEA) HYDROXYPROLINE-RICH GLYCOPROTEIN FAMILY"/>
    <property type="match status" value="1"/>
</dbReference>
<organism evidence="2 3">
    <name type="scientific">Vitis vinifera</name>
    <name type="common">Grape</name>
    <dbReference type="NCBI Taxonomy" id="29760"/>
    <lineage>
        <taxon>Eukaryota</taxon>
        <taxon>Viridiplantae</taxon>
        <taxon>Streptophyta</taxon>
        <taxon>Embryophyta</taxon>
        <taxon>Tracheophyta</taxon>
        <taxon>Spermatophyta</taxon>
        <taxon>Magnoliopsida</taxon>
        <taxon>eudicotyledons</taxon>
        <taxon>Gunneridae</taxon>
        <taxon>Pentapetalae</taxon>
        <taxon>rosids</taxon>
        <taxon>Vitales</taxon>
        <taxon>Vitaceae</taxon>
        <taxon>Viteae</taxon>
        <taxon>Vitis</taxon>
    </lineage>
</organism>
<dbReference type="Proteomes" id="UP001227230">
    <property type="component" value="Chromosome 2"/>
</dbReference>
<feature type="domain" description="Late embryogenesis abundant protein LEA-2 subgroup" evidence="1">
    <location>
        <begin position="94"/>
        <end position="190"/>
    </location>
</feature>
<evidence type="ECO:0000313" key="3">
    <source>
        <dbReference type="Proteomes" id="UP001227230"/>
    </source>
</evidence>
<dbReference type="EMBL" id="CP126649">
    <property type="protein sequence ID" value="WJZ81916.1"/>
    <property type="molecule type" value="Genomic_DNA"/>
</dbReference>
<dbReference type="Gene3D" id="2.60.40.1820">
    <property type="match status" value="1"/>
</dbReference>
<protein>
    <recommendedName>
        <fullName evidence="1">Late embryogenesis abundant protein LEA-2 subgroup domain-containing protein</fullName>
    </recommendedName>
</protein>
<gene>
    <name evidence="2" type="ORF">VitviT2T_001725</name>
</gene>
<keyword evidence="3" id="KW-1185">Reference proteome</keyword>
<accession>A0ABY9BGM6</accession>
<evidence type="ECO:0000313" key="2">
    <source>
        <dbReference type="EMBL" id="WJZ81916.1"/>
    </source>
</evidence>